<proteinExistence type="predicted"/>
<dbReference type="STRING" id="943830.A4A58_15125"/>
<evidence type="ECO:0000313" key="2">
    <source>
        <dbReference type="EMBL" id="KZD21115.1"/>
    </source>
</evidence>
<feature type="domain" description="Methyltransferase" evidence="1">
    <location>
        <begin position="74"/>
        <end position="163"/>
    </location>
</feature>
<dbReference type="InterPro" id="IPR029063">
    <property type="entry name" value="SAM-dependent_MTases_sf"/>
</dbReference>
<sequence length="245" mass="27907">MSTFSTTHAVATDLSQRSTEAEWLDSADASPEELELVLRDLARFNGAMLGHRAVIAWLDAAIQRIPEGTELTLVDVGCGYGDLLRAIRSWAAGRGRQIKLIGLDLNRETVRIAQSATGNDLNIEYQVMDIFDFIPPFPIDFVVSSLLTHHMSDKMIVTFLRWMEGTAQRGWMIYDLQRHRVPFHFIGLMGWLTRLHPIVIHDGRISVARALTRAEWTARLRDAGIAPRAVRLRWFLFRFVIGRVR</sequence>
<dbReference type="SUPFAM" id="SSF53335">
    <property type="entry name" value="S-adenosyl-L-methionine-dependent methyltransferases"/>
    <property type="match status" value="1"/>
</dbReference>
<reference evidence="2 3" key="1">
    <citation type="submission" date="2016-03" db="EMBL/GenBank/DDBJ databases">
        <title>Microsymbionts genomes from the relict species Vavilovia formosa (Stev.) Fed.</title>
        <authorList>
            <person name="Kopat V."/>
            <person name="Chirak E."/>
            <person name="Kimeklis A."/>
            <person name="Andronov E."/>
        </authorList>
    </citation>
    <scope>NUCLEOTIDE SEQUENCE [LARGE SCALE GENOMIC DNA]</scope>
    <source>
        <strain evidence="2 3">Vaf07</strain>
    </source>
</reference>
<organism evidence="2 3">
    <name type="scientific">Tardiphaga robiniae</name>
    <dbReference type="NCBI Taxonomy" id="943830"/>
    <lineage>
        <taxon>Bacteria</taxon>
        <taxon>Pseudomonadati</taxon>
        <taxon>Pseudomonadota</taxon>
        <taxon>Alphaproteobacteria</taxon>
        <taxon>Hyphomicrobiales</taxon>
        <taxon>Nitrobacteraceae</taxon>
        <taxon>Tardiphaga</taxon>
    </lineage>
</organism>
<name>A0A163XML6_9BRAD</name>
<dbReference type="Gene3D" id="3.40.50.150">
    <property type="entry name" value="Vaccinia Virus protein VP39"/>
    <property type="match status" value="1"/>
</dbReference>
<dbReference type="AlphaFoldDB" id="A0A163XML6"/>
<evidence type="ECO:0000259" key="1">
    <source>
        <dbReference type="Pfam" id="PF13649"/>
    </source>
</evidence>
<dbReference type="Pfam" id="PF13649">
    <property type="entry name" value="Methyltransf_25"/>
    <property type="match status" value="1"/>
</dbReference>
<dbReference type="EMBL" id="LVYV01000053">
    <property type="protein sequence ID" value="KZD21115.1"/>
    <property type="molecule type" value="Genomic_DNA"/>
</dbReference>
<dbReference type="InterPro" id="IPR041698">
    <property type="entry name" value="Methyltransf_25"/>
</dbReference>
<keyword evidence="3" id="KW-1185">Reference proteome</keyword>
<dbReference type="OrthoDB" id="9800454at2"/>
<dbReference type="CDD" id="cd02440">
    <property type="entry name" value="AdoMet_MTases"/>
    <property type="match status" value="1"/>
</dbReference>
<accession>A0A163XML6</accession>
<dbReference type="RefSeq" id="WP_068737090.1">
    <property type="nucleotide sequence ID" value="NZ_LVYV01000053.1"/>
</dbReference>
<comment type="caution">
    <text evidence="2">The sequence shown here is derived from an EMBL/GenBank/DDBJ whole genome shotgun (WGS) entry which is preliminary data.</text>
</comment>
<gene>
    <name evidence="2" type="ORF">A4A58_15125</name>
</gene>
<evidence type="ECO:0000313" key="3">
    <source>
        <dbReference type="Proteomes" id="UP000076574"/>
    </source>
</evidence>
<dbReference type="Proteomes" id="UP000076574">
    <property type="component" value="Unassembled WGS sequence"/>
</dbReference>
<protein>
    <recommendedName>
        <fullName evidence="1">Methyltransferase domain-containing protein</fullName>
    </recommendedName>
</protein>